<keyword evidence="6" id="KW-0560">Oxidoreductase</keyword>
<comment type="catalytic activity">
    <reaction evidence="5 6">
        <text>dTDP-beta-L-rhamnose + NADP(+) = dTDP-4-dehydro-beta-L-rhamnose + NADPH + H(+)</text>
        <dbReference type="Rhea" id="RHEA:21796"/>
        <dbReference type="ChEBI" id="CHEBI:15378"/>
        <dbReference type="ChEBI" id="CHEBI:57510"/>
        <dbReference type="ChEBI" id="CHEBI:57783"/>
        <dbReference type="ChEBI" id="CHEBI:58349"/>
        <dbReference type="ChEBI" id="CHEBI:62830"/>
        <dbReference type="EC" id="1.1.1.133"/>
    </reaction>
</comment>
<reference evidence="8 9" key="1">
    <citation type="submission" date="2016-02" db="EMBL/GenBank/DDBJ databases">
        <authorList>
            <person name="Wen L."/>
            <person name="He K."/>
            <person name="Yang H."/>
        </authorList>
    </citation>
    <scope>NUCLEOTIDE SEQUENCE [LARGE SCALE GENOMIC DNA]</scope>
    <source>
        <strain evidence="8 9">CV58</strain>
    </source>
</reference>
<evidence type="ECO:0000256" key="6">
    <source>
        <dbReference type="RuleBase" id="RU364082"/>
    </source>
</evidence>
<dbReference type="PANTHER" id="PTHR10491">
    <property type="entry name" value="DTDP-4-DEHYDRORHAMNOSE REDUCTASE"/>
    <property type="match status" value="1"/>
</dbReference>
<dbReference type="GO" id="GO:0009243">
    <property type="term" value="P:O antigen biosynthetic process"/>
    <property type="evidence" value="ECO:0007669"/>
    <property type="project" value="UniProtKB-UniPathway"/>
</dbReference>
<keyword evidence="6" id="KW-0521">NADP</keyword>
<dbReference type="Gene3D" id="3.40.50.720">
    <property type="entry name" value="NAD(P)-binding Rossmann-like Domain"/>
    <property type="match status" value="1"/>
</dbReference>
<dbReference type="PANTHER" id="PTHR10491:SF4">
    <property type="entry name" value="METHIONINE ADENOSYLTRANSFERASE 2 SUBUNIT BETA"/>
    <property type="match status" value="1"/>
</dbReference>
<gene>
    <name evidence="8" type="ORF">AXE65_09900</name>
</gene>
<dbReference type="GO" id="GO:0008831">
    <property type="term" value="F:dTDP-4-dehydrorhamnose reductase activity"/>
    <property type="evidence" value="ECO:0007669"/>
    <property type="project" value="UniProtKB-EC"/>
</dbReference>
<evidence type="ECO:0000256" key="1">
    <source>
        <dbReference type="ARBA" id="ARBA00004781"/>
    </source>
</evidence>
<dbReference type="RefSeq" id="WP_068387226.1">
    <property type="nucleotide sequence ID" value="NZ_LSZO01000034.1"/>
</dbReference>
<accession>A0A139SXU2</accession>
<dbReference type="Pfam" id="PF04321">
    <property type="entry name" value="RmlD_sub_bind"/>
    <property type="match status" value="1"/>
</dbReference>
<dbReference type="EMBL" id="LSZO01000034">
    <property type="protein sequence ID" value="KXU39221.1"/>
    <property type="molecule type" value="Genomic_DNA"/>
</dbReference>
<dbReference type="InterPro" id="IPR036291">
    <property type="entry name" value="NAD(P)-bd_dom_sf"/>
</dbReference>
<dbReference type="InterPro" id="IPR029903">
    <property type="entry name" value="RmlD-like-bd"/>
</dbReference>
<dbReference type="GO" id="GO:0019305">
    <property type="term" value="P:dTDP-rhamnose biosynthetic process"/>
    <property type="evidence" value="ECO:0007669"/>
    <property type="project" value="UniProtKB-UniPathway"/>
</dbReference>
<evidence type="ECO:0000313" key="8">
    <source>
        <dbReference type="EMBL" id="KXU39221.1"/>
    </source>
</evidence>
<evidence type="ECO:0000256" key="2">
    <source>
        <dbReference type="ARBA" id="ARBA00010944"/>
    </source>
</evidence>
<dbReference type="InterPro" id="IPR005913">
    <property type="entry name" value="dTDP_dehydrorham_reduct"/>
</dbReference>
<comment type="caution">
    <text evidence="8">The sequence shown here is derived from an EMBL/GenBank/DDBJ whole genome shotgun (WGS) entry which is preliminary data.</text>
</comment>
<evidence type="ECO:0000256" key="3">
    <source>
        <dbReference type="ARBA" id="ARBA00012929"/>
    </source>
</evidence>
<comment type="similarity">
    <text evidence="2 6">Belongs to the dTDP-4-dehydrorhamnose reductase family.</text>
</comment>
<keyword evidence="9" id="KW-1185">Reference proteome</keyword>
<comment type="pathway">
    <text evidence="1 6">Carbohydrate biosynthesis; dTDP-L-rhamnose biosynthesis.</text>
</comment>
<dbReference type="UniPathway" id="UPA00281"/>
<feature type="domain" description="RmlD-like substrate binding" evidence="7">
    <location>
        <begin position="3"/>
        <end position="288"/>
    </location>
</feature>
<dbReference type="Proteomes" id="UP000072660">
    <property type="component" value="Unassembled WGS sequence"/>
</dbReference>
<organism evidence="8 9">
    <name type="scientific">Ventosimonas gracilis</name>
    <dbReference type="NCBI Taxonomy" id="1680762"/>
    <lineage>
        <taxon>Bacteria</taxon>
        <taxon>Pseudomonadati</taxon>
        <taxon>Pseudomonadota</taxon>
        <taxon>Gammaproteobacteria</taxon>
        <taxon>Pseudomonadales</taxon>
        <taxon>Ventosimonadaceae</taxon>
        <taxon>Ventosimonas</taxon>
    </lineage>
</organism>
<dbReference type="GO" id="GO:0005829">
    <property type="term" value="C:cytosol"/>
    <property type="evidence" value="ECO:0007669"/>
    <property type="project" value="TreeGrafter"/>
</dbReference>
<dbReference type="SUPFAM" id="SSF51735">
    <property type="entry name" value="NAD(P)-binding Rossmann-fold domains"/>
    <property type="match status" value="1"/>
</dbReference>
<comment type="function">
    <text evidence="6">Catalyzes the reduction of dTDP-6-deoxy-L-lyxo-4-hexulose to yield dTDP-L-rhamnose.</text>
</comment>
<dbReference type="AlphaFoldDB" id="A0A139SXU2"/>
<dbReference type="UniPathway" id="UPA00124"/>
<dbReference type="OrthoDB" id="9803892at2"/>
<evidence type="ECO:0000313" key="9">
    <source>
        <dbReference type="Proteomes" id="UP000072660"/>
    </source>
</evidence>
<comment type="cofactor">
    <cofactor evidence="6">
        <name>Mg(2+)</name>
        <dbReference type="ChEBI" id="CHEBI:18420"/>
    </cofactor>
    <text evidence="6">Binds 1 Mg(2+) ion per monomer.</text>
</comment>
<evidence type="ECO:0000259" key="7">
    <source>
        <dbReference type="Pfam" id="PF04321"/>
    </source>
</evidence>
<evidence type="ECO:0000256" key="5">
    <source>
        <dbReference type="ARBA" id="ARBA00048200"/>
    </source>
</evidence>
<dbReference type="EC" id="1.1.1.133" evidence="3 6"/>
<protein>
    <recommendedName>
        <fullName evidence="4 6">dTDP-4-dehydrorhamnose reductase</fullName>
        <ecNumber evidence="3 6">1.1.1.133</ecNumber>
    </recommendedName>
</protein>
<proteinExistence type="inferred from homology"/>
<sequence length="295" mass="32578">MQMRLLVLGSDTTLGQALLRQAGGLGIDFVCLPTPAEGFTWQAAKTHLDKERPDALLNLAHDWNGFQSTNLQSLSAGERLSRYLANYCAKRGIILLQPSSYLVFDGTRAMAYDEQEPLAPLGAIGTALQRMEEHLRSRCQKHVLLRFGWLLDESRGGHLERFLQQASQAGEVPAADDRRGSPCTVDDAARVLLAVLKQLDCGAALWGTYHYGGHEASTALALYQAILDEAAQFHPALAARLLPTPHELCKDHQTEPQHAVLSCKKILETFGIKPRAWRVGLADVLKRYFQRGQTA</sequence>
<name>A0A139SXU2_9GAMM</name>
<evidence type="ECO:0000256" key="4">
    <source>
        <dbReference type="ARBA" id="ARBA00017099"/>
    </source>
</evidence>